<evidence type="ECO:0000256" key="1">
    <source>
        <dbReference type="SAM" id="Phobius"/>
    </source>
</evidence>
<dbReference type="RefSeq" id="WP_085442297.1">
    <property type="nucleotide sequence ID" value="NZ_LVJN01000019.1"/>
</dbReference>
<proteinExistence type="predicted"/>
<reference evidence="2 3" key="1">
    <citation type="journal article" date="2016" name="BMC Genomics">
        <title>Combined genomic and structural analyses of a cultured magnetotactic bacterium reveals its niche adaptation to a dynamic environment.</title>
        <authorList>
            <person name="Araujo A.C."/>
            <person name="Morillo V."/>
            <person name="Cypriano J."/>
            <person name="Teixeira L.C."/>
            <person name="Leao P."/>
            <person name="Lyra S."/>
            <person name="Almeida L.G."/>
            <person name="Bazylinski D.A."/>
            <person name="Vasconcellos A.T."/>
            <person name="Abreu F."/>
            <person name="Lins U."/>
        </authorList>
    </citation>
    <scope>NUCLEOTIDE SEQUENCE [LARGE SCALE GENOMIC DNA]</scope>
    <source>
        <strain evidence="2 3">IT-1</strain>
    </source>
</reference>
<feature type="transmembrane region" description="Helical" evidence="1">
    <location>
        <begin position="39"/>
        <end position="59"/>
    </location>
</feature>
<gene>
    <name evidence="2" type="ORF">MAIT1_04044</name>
</gene>
<keyword evidence="1" id="KW-0812">Transmembrane</keyword>
<evidence type="ECO:0000313" key="3">
    <source>
        <dbReference type="Proteomes" id="UP000194003"/>
    </source>
</evidence>
<keyword evidence="1" id="KW-1133">Transmembrane helix</keyword>
<dbReference type="EMBL" id="LVJN01000019">
    <property type="protein sequence ID" value="OSM04189.1"/>
    <property type="molecule type" value="Genomic_DNA"/>
</dbReference>
<name>A0A1Y2K4M5_9PROT</name>
<feature type="transmembrane region" description="Helical" evidence="1">
    <location>
        <begin position="12"/>
        <end position="33"/>
    </location>
</feature>
<sequence>MFMHRTRSIVPLAALVALTLVGLIGLIFLVRSGVGNDTLNVLVALVVSGGALAAGDVWLNRRKSAKEPSTY</sequence>
<keyword evidence="3" id="KW-1185">Reference proteome</keyword>
<accession>A0A1Y2K4M5</accession>
<dbReference type="Proteomes" id="UP000194003">
    <property type="component" value="Unassembled WGS sequence"/>
</dbReference>
<organism evidence="2 3">
    <name type="scientific">Magnetofaba australis IT-1</name>
    <dbReference type="NCBI Taxonomy" id="1434232"/>
    <lineage>
        <taxon>Bacteria</taxon>
        <taxon>Pseudomonadati</taxon>
        <taxon>Pseudomonadota</taxon>
        <taxon>Magnetococcia</taxon>
        <taxon>Magnetococcales</taxon>
        <taxon>Magnetococcaceae</taxon>
        <taxon>Magnetofaba</taxon>
    </lineage>
</organism>
<comment type="caution">
    <text evidence="2">The sequence shown here is derived from an EMBL/GenBank/DDBJ whole genome shotgun (WGS) entry which is preliminary data.</text>
</comment>
<protein>
    <submittedName>
        <fullName evidence="2">Uncharacterized protein</fullName>
    </submittedName>
</protein>
<dbReference type="AlphaFoldDB" id="A0A1Y2K4M5"/>
<evidence type="ECO:0000313" key="2">
    <source>
        <dbReference type="EMBL" id="OSM04189.1"/>
    </source>
</evidence>
<keyword evidence="1" id="KW-0472">Membrane</keyword>